<keyword evidence="2" id="KW-1185">Reference proteome</keyword>
<evidence type="ECO:0000313" key="2">
    <source>
        <dbReference type="Proteomes" id="UP000266152"/>
    </source>
</evidence>
<evidence type="ECO:0008006" key="3">
    <source>
        <dbReference type="Google" id="ProtNLM"/>
    </source>
</evidence>
<dbReference type="AlphaFoldDB" id="A0A395S2W2"/>
<evidence type="ECO:0000313" key="1">
    <source>
        <dbReference type="EMBL" id="RGP66738.1"/>
    </source>
</evidence>
<protein>
    <recommendedName>
        <fullName evidence="3">F-box domain-containing protein</fullName>
    </recommendedName>
</protein>
<reference evidence="1 2" key="1">
    <citation type="journal article" date="2018" name="PLoS Pathog.">
        <title>Evolution of structural diversity of trichothecenes, a family of toxins produced by plant pathogenic and entomopathogenic fungi.</title>
        <authorList>
            <person name="Proctor R.H."/>
            <person name="McCormick S.P."/>
            <person name="Kim H.S."/>
            <person name="Cardoza R.E."/>
            <person name="Stanley A.M."/>
            <person name="Lindo L."/>
            <person name="Kelly A."/>
            <person name="Brown D.W."/>
            <person name="Lee T."/>
            <person name="Vaughan M.M."/>
            <person name="Alexander N.J."/>
            <person name="Busman M."/>
            <person name="Gutierrez S."/>
        </authorList>
    </citation>
    <scope>NUCLEOTIDE SEQUENCE [LARGE SCALE GENOMIC DNA]</scope>
    <source>
        <strain evidence="1 2">NRRL 3299</strain>
    </source>
</reference>
<proteinExistence type="predicted"/>
<accession>A0A395S2W2</accession>
<dbReference type="Proteomes" id="UP000266152">
    <property type="component" value="Unassembled WGS sequence"/>
</dbReference>
<dbReference type="EMBL" id="PXOF01000090">
    <property type="protein sequence ID" value="RGP66738.1"/>
    <property type="molecule type" value="Genomic_DNA"/>
</dbReference>
<name>A0A395S2W2_FUSSP</name>
<sequence length="368" mass="43079">MVNVTHLGPEITLEIIKCLDLNDISTLFETSPLFLQLIDTHRHHLLTSDVNDLKDGLLGYDSPMCLSALRLRSRQPIEAPSTKSEVREAERVSLHLYRNRNSKLRLSTTTGFSLVNSTRRLLVEANWVADSYAPQAWYEMQDFEISKPRTNTLVLSDDERRRFIKAAIHFEAYCRMFFVQEKILFQRSTSIRQAFFKASREGGVKRGAFYSIAYFVFDQYLTMISNVSANLSISGPLTQEQSKQRVRWQRQTRVEMLNFAQFLTSQGLSLIHKLQCMDPSAQTVFMLGRFYKVSQSQDPLVLMINGIDLHEKGTVETRPWQPWEGIEWVSFRTEADWRKGNFFWDRERAESLGGRPWYYIRWTEDEDW</sequence>
<gene>
    <name evidence="1" type="ORF">FSPOR_6478</name>
</gene>
<organism evidence="1 2">
    <name type="scientific">Fusarium sporotrichioides</name>
    <dbReference type="NCBI Taxonomy" id="5514"/>
    <lineage>
        <taxon>Eukaryota</taxon>
        <taxon>Fungi</taxon>
        <taxon>Dikarya</taxon>
        <taxon>Ascomycota</taxon>
        <taxon>Pezizomycotina</taxon>
        <taxon>Sordariomycetes</taxon>
        <taxon>Hypocreomycetidae</taxon>
        <taxon>Hypocreales</taxon>
        <taxon>Nectriaceae</taxon>
        <taxon>Fusarium</taxon>
    </lineage>
</organism>
<comment type="caution">
    <text evidence="1">The sequence shown here is derived from an EMBL/GenBank/DDBJ whole genome shotgun (WGS) entry which is preliminary data.</text>
</comment>